<evidence type="ECO:0000313" key="3">
    <source>
        <dbReference type="Proteomes" id="UP000887013"/>
    </source>
</evidence>
<name>A0A8X6K4L6_NEPPI</name>
<evidence type="ECO:0000313" key="2">
    <source>
        <dbReference type="EMBL" id="GFS65816.1"/>
    </source>
</evidence>
<dbReference type="Proteomes" id="UP000887013">
    <property type="component" value="Unassembled WGS sequence"/>
</dbReference>
<feature type="region of interest" description="Disordered" evidence="1">
    <location>
        <begin position="1"/>
        <end position="30"/>
    </location>
</feature>
<sequence>MAKTPAEQRRRLKESGKYEEFRSQKQIDNNYPEIKSPYEKAMATAKRSLPKCPTKRKIVVENLCQEYSPGTIIYEEFGRHFTATSHDKGAIDGLGGTLKHKMRDDTWSSNIDPYTAEEFITFFRKCIPKN</sequence>
<proteinExistence type="predicted"/>
<dbReference type="EMBL" id="BMAW01094508">
    <property type="protein sequence ID" value="GFS65816.1"/>
    <property type="molecule type" value="Genomic_DNA"/>
</dbReference>
<accession>A0A8X6K4L6</accession>
<dbReference type="AlphaFoldDB" id="A0A8X6K4L6"/>
<dbReference type="OrthoDB" id="6435713at2759"/>
<feature type="compositionally biased region" description="Basic and acidic residues" evidence="1">
    <location>
        <begin position="1"/>
        <end position="25"/>
    </location>
</feature>
<reference evidence="2" key="1">
    <citation type="submission" date="2020-08" db="EMBL/GenBank/DDBJ databases">
        <title>Multicomponent nature underlies the extraordinary mechanical properties of spider dragline silk.</title>
        <authorList>
            <person name="Kono N."/>
            <person name="Nakamura H."/>
            <person name="Mori M."/>
            <person name="Yoshida Y."/>
            <person name="Ohtoshi R."/>
            <person name="Malay A.D."/>
            <person name="Moran D.A.P."/>
            <person name="Tomita M."/>
            <person name="Numata K."/>
            <person name="Arakawa K."/>
        </authorList>
    </citation>
    <scope>NUCLEOTIDE SEQUENCE</scope>
</reference>
<organism evidence="2 3">
    <name type="scientific">Nephila pilipes</name>
    <name type="common">Giant wood spider</name>
    <name type="synonym">Nephila maculata</name>
    <dbReference type="NCBI Taxonomy" id="299642"/>
    <lineage>
        <taxon>Eukaryota</taxon>
        <taxon>Metazoa</taxon>
        <taxon>Ecdysozoa</taxon>
        <taxon>Arthropoda</taxon>
        <taxon>Chelicerata</taxon>
        <taxon>Arachnida</taxon>
        <taxon>Araneae</taxon>
        <taxon>Araneomorphae</taxon>
        <taxon>Entelegynae</taxon>
        <taxon>Araneoidea</taxon>
        <taxon>Nephilidae</taxon>
        <taxon>Nephila</taxon>
    </lineage>
</organism>
<keyword evidence="3" id="KW-1185">Reference proteome</keyword>
<gene>
    <name evidence="2" type="ORF">NPIL_617411</name>
</gene>
<protein>
    <submittedName>
        <fullName evidence="2">Uncharacterized protein</fullName>
    </submittedName>
</protein>
<evidence type="ECO:0000256" key="1">
    <source>
        <dbReference type="SAM" id="MobiDB-lite"/>
    </source>
</evidence>
<comment type="caution">
    <text evidence="2">The sequence shown here is derived from an EMBL/GenBank/DDBJ whole genome shotgun (WGS) entry which is preliminary data.</text>
</comment>